<sequence>MSADGGSCTAHGRLASLRRRVGPVHGRAAAPQCVGAVAKAACASARASLIRRRLPESGHRHLRRNIDRSSHAQARGFSRASRADDRLKRDPRGSRRSGGRTHRMLTRGRRGARQSPELKLKCGTSAPEASPTSVSDPRRAAAEYGAGVRARARLRGAMRARRRTGACERG</sequence>
<evidence type="ECO:0000313" key="2">
    <source>
        <dbReference type="EMBL" id="PCH44997.1"/>
    </source>
</evidence>
<dbReference type="EMBL" id="KB468168">
    <property type="protein sequence ID" value="PCH44997.1"/>
    <property type="molecule type" value="Genomic_DNA"/>
</dbReference>
<feature type="compositionally biased region" description="Basic and acidic residues" evidence="1">
    <location>
        <begin position="54"/>
        <end position="70"/>
    </location>
</feature>
<proteinExistence type="predicted"/>
<keyword evidence="3" id="KW-1185">Reference proteome</keyword>
<dbReference type="AlphaFoldDB" id="A0A2H3K988"/>
<accession>A0A2H3K988</accession>
<feature type="region of interest" description="Disordered" evidence="1">
    <location>
        <begin position="54"/>
        <end position="146"/>
    </location>
</feature>
<organism evidence="2 3">
    <name type="scientific">Wolfiporia cocos (strain MD-104)</name>
    <name type="common">Brown rot fungus</name>
    <dbReference type="NCBI Taxonomy" id="742152"/>
    <lineage>
        <taxon>Eukaryota</taxon>
        <taxon>Fungi</taxon>
        <taxon>Dikarya</taxon>
        <taxon>Basidiomycota</taxon>
        <taxon>Agaricomycotina</taxon>
        <taxon>Agaricomycetes</taxon>
        <taxon>Polyporales</taxon>
        <taxon>Phaeolaceae</taxon>
        <taxon>Wolfiporia</taxon>
    </lineage>
</organism>
<name>A0A2H3K988_WOLCO</name>
<feature type="compositionally biased region" description="Basic and acidic residues" evidence="1">
    <location>
        <begin position="81"/>
        <end position="93"/>
    </location>
</feature>
<evidence type="ECO:0000313" key="3">
    <source>
        <dbReference type="Proteomes" id="UP000218811"/>
    </source>
</evidence>
<feature type="compositionally biased region" description="Basic residues" evidence="1">
    <location>
        <begin position="94"/>
        <end position="112"/>
    </location>
</feature>
<reference evidence="2 3" key="1">
    <citation type="journal article" date="2012" name="Science">
        <title>The Paleozoic origin of enzymatic lignin decomposition reconstructed from 31 fungal genomes.</title>
        <authorList>
            <person name="Floudas D."/>
            <person name="Binder M."/>
            <person name="Riley R."/>
            <person name="Barry K."/>
            <person name="Blanchette R.A."/>
            <person name="Henrissat B."/>
            <person name="Martinez A.T."/>
            <person name="Otillar R."/>
            <person name="Spatafora J.W."/>
            <person name="Yadav J.S."/>
            <person name="Aerts A."/>
            <person name="Benoit I."/>
            <person name="Boyd A."/>
            <person name="Carlson A."/>
            <person name="Copeland A."/>
            <person name="Coutinho P.M."/>
            <person name="de Vries R.P."/>
            <person name="Ferreira P."/>
            <person name="Findley K."/>
            <person name="Foster B."/>
            <person name="Gaskell J."/>
            <person name="Glotzer D."/>
            <person name="Gorecki P."/>
            <person name="Heitman J."/>
            <person name="Hesse C."/>
            <person name="Hori C."/>
            <person name="Igarashi K."/>
            <person name="Jurgens J.A."/>
            <person name="Kallen N."/>
            <person name="Kersten P."/>
            <person name="Kohler A."/>
            <person name="Kuees U."/>
            <person name="Kumar T.K.A."/>
            <person name="Kuo A."/>
            <person name="LaButti K."/>
            <person name="Larrondo L.F."/>
            <person name="Lindquist E."/>
            <person name="Ling A."/>
            <person name="Lombard V."/>
            <person name="Lucas S."/>
            <person name="Lundell T."/>
            <person name="Martin R."/>
            <person name="McLaughlin D.J."/>
            <person name="Morgenstern I."/>
            <person name="Morin E."/>
            <person name="Murat C."/>
            <person name="Nagy L.G."/>
            <person name="Nolan M."/>
            <person name="Ohm R.A."/>
            <person name="Patyshakuliyeva A."/>
            <person name="Rokas A."/>
            <person name="Ruiz-Duenas F.J."/>
            <person name="Sabat G."/>
            <person name="Salamov A."/>
            <person name="Samejima M."/>
            <person name="Schmutz J."/>
            <person name="Slot J.C."/>
            <person name="St John F."/>
            <person name="Stenlid J."/>
            <person name="Sun H."/>
            <person name="Sun S."/>
            <person name="Syed K."/>
            <person name="Tsang A."/>
            <person name="Wiebenga A."/>
            <person name="Young D."/>
            <person name="Pisabarro A."/>
            <person name="Eastwood D.C."/>
            <person name="Martin F."/>
            <person name="Cullen D."/>
            <person name="Grigoriev I.V."/>
            <person name="Hibbett D.S."/>
        </authorList>
    </citation>
    <scope>NUCLEOTIDE SEQUENCE [LARGE SCALE GENOMIC DNA]</scope>
    <source>
        <strain evidence="2 3">MD-104</strain>
    </source>
</reference>
<dbReference type="Proteomes" id="UP000218811">
    <property type="component" value="Unassembled WGS sequence"/>
</dbReference>
<evidence type="ECO:0000256" key="1">
    <source>
        <dbReference type="SAM" id="MobiDB-lite"/>
    </source>
</evidence>
<gene>
    <name evidence="2" type="ORF">WOLCODRAFT_155020</name>
</gene>
<protein>
    <submittedName>
        <fullName evidence="2">Uncharacterized protein</fullName>
    </submittedName>
</protein>